<dbReference type="GO" id="GO:0005524">
    <property type="term" value="F:ATP binding"/>
    <property type="evidence" value="ECO:0007669"/>
    <property type="project" value="UniProtKB-KW"/>
</dbReference>
<dbReference type="InterPro" id="IPR036640">
    <property type="entry name" value="ABC1_TM_sf"/>
</dbReference>
<reference evidence="16 17" key="1">
    <citation type="submission" date="2018-09" db="EMBL/GenBank/DDBJ databases">
        <title>Characterization of the phylogenetic diversity of five novel species belonging to the genus Bifidobacterium.</title>
        <authorList>
            <person name="Lugli G.A."/>
            <person name="Duranti S."/>
            <person name="Milani C."/>
        </authorList>
    </citation>
    <scope>NUCLEOTIDE SEQUENCE [LARGE SCALE GENOMIC DNA]</scope>
    <source>
        <strain evidence="16 17">2034B</strain>
    </source>
</reference>
<keyword evidence="2" id="KW-0813">Transport</keyword>
<dbReference type="PANTHER" id="PTHR43394:SF1">
    <property type="entry name" value="ATP-BINDING CASSETTE SUB-FAMILY B MEMBER 10, MITOCHONDRIAL"/>
    <property type="match status" value="1"/>
</dbReference>
<comment type="caution">
    <text evidence="16">The sequence shown here is derived from an EMBL/GenBank/DDBJ whole genome shotgun (WGS) entry which is preliminary data.</text>
</comment>
<evidence type="ECO:0000256" key="1">
    <source>
        <dbReference type="ARBA" id="ARBA00004651"/>
    </source>
</evidence>
<dbReference type="FunFam" id="1.20.1560.10:FF:000011">
    <property type="entry name" value="Multidrug ABC transporter ATP-binding protein"/>
    <property type="match status" value="1"/>
</dbReference>
<feature type="compositionally biased region" description="Low complexity" evidence="12">
    <location>
        <begin position="1"/>
        <end position="11"/>
    </location>
</feature>
<keyword evidence="4 13" id="KW-0812">Transmembrane</keyword>
<evidence type="ECO:0000256" key="10">
    <source>
        <dbReference type="ARBA" id="ARBA00061644"/>
    </source>
</evidence>
<name>A0A430FD87_9BIFI</name>
<evidence type="ECO:0000259" key="15">
    <source>
        <dbReference type="PROSITE" id="PS50929"/>
    </source>
</evidence>
<feature type="transmembrane region" description="Helical" evidence="13">
    <location>
        <begin position="175"/>
        <end position="192"/>
    </location>
</feature>
<dbReference type="CDD" id="cd18547">
    <property type="entry name" value="ABC_6TM_Tm288_like"/>
    <property type="match status" value="1"/>
</dbReference>
<keyword evidence="5" id="KW-0547">Nucleotide-binding</keyword>
<evidence type="ECO:0000256" key="2">
    <source>
        <dbReference type="ARBA" id="ARBA00022448"/>
    </source>
</evidence>
<feature type="transmembrane region" description="Helical" evidence="13">
    <location>
        <begin position="42"/>
        <end position="62"/>
    </location>
</feature>
<dbReference type="EMBL" id="QXGL01000011">
    <property type="protein sequence ID" value="RSX50813.1"/>
    <property type="molecule type" value="Genomic_DNA"/>
</dbReference>
<dbReference type="SUPFAM" id="SSF52540">
    <property type="entry name" value="P-loop containing nucleoside triphosphate hydrolases"/>
    <property type="match status" value="1"/>
</dbReference>
<dbReference type="InterPro" id="IPR027417">
    <property type="entry name" value="P-loop_NTPase"/>
</dbReference>
<evidence type="ECO:0000256" key="5">
    <source>
        <dbReference type="ARBA" id="ARBA00022741"/>
    </source>
</evidence>
<dbReference type="InterPro" id="IPR003439">
    <property type="entry name" value="ABC_transporter-like_ATP-bd"/>
</dbReference>
<evidence type="ECO:0000256" key="6">
    <source>
        <dbReference type="ARBA" id="ARBA00022840"/>
    </source>
</evidence>
<evidence type="ECO:0000256" key="11">
    <source>
        <dbReference type="ARBA" id="ARBA00071747"/>
    </source>
</evidence>
<evidence type="ECO:0000256" key="12">
    <source>
        <dbReference type="SAM" id="MobiDB-lite"/>
    </source>
</evidence>
<evidence type="ECO:0000256" key="3">
    <source>
        <dbReference type="ARBA" id="ARBA00022475"/>
    </source>
</evidence>
<evidence type="ECO:0000256" key="9">
    <source>
        <dbReference type="ARBA" id="ARBA00055053"/>
    </source>
</evidence>
<evidence type="ECO:0000313" key="16">
    <source>
        <dbReference type="EMBL" id="RSX50813.1"/>
    </source>
</evidence>
<dbReference type="Pfam" id="PF00005">
    <property type="entry name" value="ABC_tran"/>
    <property type="match status" value="1"/>
</dbReference>
<dbReference type="Gene3D" id="3.40.50.300">
    <property type="entry name" value="P-loop containing nucleotide triphosphate hydrolases"/>
    <property type="match status" value="1"/>
</dbReference>
<gene>
    <name evidence="16" type="ORF">D2E25_1959</name>
</gene>
<dbReference type="Proteomes" id="UP000287533">
    <property type="component" value="Unassembled WGS sequence"/>
</dbReference>
<dbReference type="InterPro" id="IPR017871">
    <property type="entry name" value="ABC_transporter-like_CS"/>
</dbReference>
<dbReference type="SUPFAM" id="SSF90123">
    <property type="entry name" value="ABC transporter transmembrane region"/>
    <property type="match status" value="1"/>
</dbReference>
<dbReference type="CDD" id="cd03254">
    <property type="entry name" value="ABCC_Glucan_exporter_like"/>
    <property type="match status" value="1"/>
</dbReference>
<accession>A0A430FD87</accession>
<dbReference type="SMART" id="SM00382">
    <property type="entry name" value="AAA"/>
    <property type="match status" value="1"/>
</dbReference>
<feature type="transmembrane region" description="Helical" evidence="13">
    <location>
        <begin position="99"/>
        <end position="116"/>
    </location>
</feature>
<evidence type="ECO:0000259" key="14">
    <source>
        <dbReference type="PROSITE" id="PS50893"/>
    </source>
</evidence>
<dbReference type="PROSITE" id="PS00211">
    <property type="entry name" value="ABC_TRANSPORTER_1"/>
    <property type="match status" value="1"/>
</dbReference>
<protein>
    <recommendedName>
        <fullName evidence="11">Fatty acid ABC transporter ATP-binding/permease protein</fullName>
    </recommendedName>
</protein>
<keyword evidence="6 16" id="KW-0067">ATP-binding</keyword>
<dbReference type="GO" id="GO:0015421">
    <property type="term" value="F:ABC-type oligopeptide transporter activity"/>
    <property type="evidence" value="ECO:0007669"/>
    <property type="project" value="TreeGrafter"/>
</dbReference>
<organism evidence="16 17">
    <name type="scientific">Bifidobacterium goeldii</name>
    <dbReference type="NCBI Taxonomy" id="2306975"/>
    <lineage>
        <taxon>Bacteria</taxon>
        <taxon>Bacillati</taxon>
        <taxon>Actinomycetota</taxon>
        <taxon>Actinomycetes</taxon>
        <taxon>Bifidobacteriales</taxon>
        <taxon>Bifidobacteriaceae</taxon>
        <taxon>Bifidobacterium</taxon>
    </lineage>
</organism>
<dbReference type="AlphaFoldDB" id="A0A430FD87"/>
<evidence type="ECO:0000256" key="13">
    <source>
        <dbReference type="SAM" id="Phobius"/>
    </source>
</evidence>
<evidence type="ECO:0000256" key="7">
    <source>
        <dbReference type="ARBA" id="ARBA00022989"/>
    </source>
</evidence>
<feature type="domain" description="ABC transporter" evidence="14">
    <location>
        <begin position="419"/>
        <end position="652"/>
    </location>
</feature>
<comment type="similarity">
    <text evidence="10">Belongs to the ABC transporter superfamily. Lipid exporter (TC 3.A.1.106) family.</text>
</comment>
<dbReference type="PANTHER" id="PTHR43394">
    <property type="entry name" value="ATP-DEPENDENT PERMEASE MDL1, MITOCHONDRIAL"/>
    <property type="match status" value="1"/>
</dbReference>
<feature type="domain" description="ABC transmembrane type-1" evidence="15">
    <location>
        <begin position="47"/>
        <end position="342"/>
    </location>
</feature>
<dbReference type="InterPro" id="IPR039421">
    <property type="entry name" value="Type_1_exporter"/>
</dbReference>
<proteinExistence type="inferred from homology"/>
<feature type="region of interest" description="Disordered" evidence="12">
    <location>
        <begin position="361"/>
        <end position="392"/>
    </location>
</feature>
<evidence type="ECO:0000256" key="8">
    <source>
        <dbReference type="ARBA" id="ARBA00023136"/>
    </source>
</evidence>
<comment type="function">
    <text evidence="9">ABC transporter involved in fatty acid import. Transmembrane domains (TMD) form a pore in the membrane and the ATP-binding domain (NBD) is responsible for energy generation.</text>
</comment>
<dbReference type="PROSITE" id="PS50929">
    <property type="entry name" value="ABC_TM1F"/>
    <property type="match status" value="1"/>
</dbReference>
<dbReference type="PROSITE" id="PS50893">
    <property type="entry name" value="ABC_TRANSPORTER_2"/>
    <property type="match status" value="1"/>
</dbReference>
<evidence type="ECO:0000313" key="17">
    <source>
        <dbReference type="Proteomes" id="UP000287533"/>
    </source>
</evidence>
<keyword evidence="8 13" id="KW-0472">Membrane</keyword>
<feature type="region of interest" description="Disordered" evidence="12">
    <location>
        <begin position="1"/>
        <end position="26"/>
    </location>
</feature>
<dbReference type="GO" id="GO:0016887">
    <property type="term" value="F:ATP hydrolysis activity"/>
    <property type="evidence" value="ECO:0007669"/>
    <property type="project" value="InterPro"/>
</dbReference>
<dbReference type="InterPro" id="IPR011527">
    <property type="entry name" value="ABC1_TM_dom"/>
</dbReference>
<dbReference type="GO" id="GO:0005886">
    <property type="term" value="C:plasma membrane"/>
    <property type="evidence" value="ECO:0007669"/>
    <property type="project" value="UniProtKB-SubCell"/>
</dbReference>
<keyword evidence="7 13" id="KW-1133">Transmembrane helix</keyword>
<feature type="transmembrane region" description="Helical" evidence="13">
    <location>
        <begin position="293"/>
        <end position="323"/>
    </location>
</feature>
<dbReference type="FunFam" id="3.40.50.300:FF:000287">
    <property type="entry name" value="Multidrug ABC transporter ATP-binding protein"/>
    <property type="match status" value="1"/>
</dbReference>
<feature type="transmembrane region" description="Helical" evidence="13">
    <location>
        <begin position="198"/>
        <end position="220"/>
    </location>
</feature>
<keyword evidence="17" id="KW-1185">Reference proteome</keyword>
<dbReference type="Pfam" id="PF00664">
    <property type="entry name" value="ABC_membrane"/>
    <property type="match status" value="1"/>
</dbReference>
<evidence type="ECO:0000256" key="4">
    <source>
        <dbReference type="ARBA" id="ARBA00022692"/>
    </source>
</evidence>
<keyword evidence="3" id="KW-1003">Cell membrane</keyword>
<comment type="subcellular location">
    <subcellularLocation>
        <location evidence="1">Cell membrane</location>
        <topology evidence="1">Multi-pass membrane protein</topology>
    </subcellularLocation>
</comment>
<dbReference type="InterPro" id="IPR003593">
    <property type="entry name" value="AAA+_ATPase"/>
</dbReference>
<sequence length="658" mass="71692">MPGPMNRPMGRGPHGPAGNGPAEKPQDFGKTMGKLVHYCRKYIPVIVIALVLGAVGTVFQIIGPDKLKDMTNEITKGLPALVNGRPVAGAIDFGAVGRIGWLLVALYVGYALLSYLQSWLMANVTQRTAQELRESISAKINKLPLSYFDKVSYGDVLSRITNDVDAIGQTLGQSLGSLITSVTLFVGALVMMFYNNWIMALCAIGSSLLGLVLMGAIMAASQKYFARQQAALGDVNGHVEEMYAGHLIVKTYNGEADSIRRFERYNADLYDSGWKSQFLSGLMMPLMQFVGNFGYVVVCVVGAALAMDGQIEFGVIVAFMMYIRLFTQPLSQFAQAFQNLQRCAAASERVFGFLEEPEMAAEPSKEELLGSVDQTTPADRGSGRAGHATTATTGMTVAQRSQLLGYDDHGDPQPVRGDVEFDHVRFEYEPGKPIINDFSATVKAGQKIAIVGPTGAGKTTMVNLLMRFYDIAGGRITIDGVDTKSVPRWNVHDQFSMVLQDTWVFHGTVRENIAYSKPGVTDEQIREACRAVGLDHYIQSLPNGYDTVLDENTSLSAGQKQLLTIARAMVQNAPILILDEATSSVDTRTEELIQKAMDALTVGRTSFVIAHRLSTIRDADMILVMNHGDVIERGTHDELLAAGGFYANLYNSQFTLTD</sequence>
<dbReference type="Gene3D" id="1.20.1560.10">
    <property type="entry name" value="ABC transporter type 1, transmembrane domain"/>
    <property type="match status" value="2"/>
</dbReference>